<comment type="caution">
    <text evidence="2">The sequence shown here is derived from an EMBL/GenBank/DDBJ whole genome shotgun (WGS) entry which is preliminary data.</text>
</comment>
<dbReference type="InterPro" id="IPR036490">
    <property type="entry name" value="ThsB_TIR-like_sf"/>
</dbReference>
<feature type="domain" description="Thoeris protein ThsB TIR-like" evidence="1">
    <location>
        <begin position="8"/>
        <end position="90"/>
    </location>
</feature>
<evidence type="ECO:0000313" key="2">
    <source>
        <dbReference type="EMBL" id="MDI6449729.1"/>
    </source>
</evidence>
<dbReference type="Gene3D" id="3.40.50.9200">
    <property type="entry name" value="Hypothetical protein MTH538"/>
    <property type="match status" value="1"/>
</dbReference>
<accession>A0AAW6TZN7</accession>
<protein>
    <submittedName>
        <fullName evidence="2">TIR domain-containing protein</fullName>
    </submittedName>
</protein>
<evidence type="ECO:0000259" key="1">
    <source>
        <dbReference type="Pfam" id="PF08937"/>
    </source>
</evidence>
<dbReference type="AlphaFoldDB" id="A0AAW6TZN7"/>
<reference evidence="2" key="1">
    <citation type="submission" date="2023-05" db="EMBL/GenBank/DDBJ databases">
        <title>Anaerotaeda fermentans gen. nov., sp. nov., a novel anaerobic planctomycete of the new family within the order Sedimentisphaerales isolated from Taman Peninsula, Russia.</title>
        <authorList>
            <person name="Khomyakova M.A."/>
            <person name="Merkel A.Y."/>
            <person name="Slobodkin A.I."/>
        </authorList>
    </citation>
    <scope>NUCLEOTIDE SEQUENCE</scope>
    <source>
        <strain evidence="2">M17dextr</strain>
    </source>
</reference>
<gene>
    <name evidence="2" type="ORF">QJ522_11790</name>
</gene>
<dbReference type="Proteomes" id="UP001431776">
    <property type="component" value="Unassembled WGS sequence"/>
</dbReference>
<organism evidence="2 3">
    <name type="scientific">Anaerobaca lacustris</name>
    <dbReference type="NCBI Taxonomy" id="3044600"/>
    <lineage>
        <taxon>Bacteria</taxon>
        <taxon>Pseudomonadati</taxon>
        <taxon>Planctomycetota</taxon>
        <taxon>Phycisphaerae</taxon>
        <taxon>Sedimentisphaerales</taxon>
        <taxon>Anaerobacaceae</taxon>
        <taxon>Anaerobaca</taxon>
    </lineage>
</organism>
<dbReference type="InterPro" id="IPR015032">
    <property type="entry name" value="ThsB__TIR-like_domain"/>
</dbReference>
<evidence type="ECO:0000313" key="3">
    <source>
        <dbReference type="Proteomes" id="UP001431776"/>
    </source>
</evidence>
<dbReference type="EMBL" id="JASCXX010000013">
    <property type="protein sequence ID" value="MDI6449729.1"/>
    <property type="molecule type" value="Genomic_DNA"/>
</dbReference>
<proteinExistence type="predicted"/>
<sequence length="130" mass="14600">MATKERAFISFDIDHDEGAKMMLAGQAKSPDSPFDFKDNSVKEPLSGDWKEKVQRRMDNVDVVIVLCGTQTHTATGVAAELRIAKEKPKPYFLLAAYSDKTCRKPTSASTSDKLYKWTWENLKSLIAGKR</sequence>
<dbReference type="RefSeq" id="WP_349245138.1">
    <property type="nucleotide sequence ID" value="NZ_JASCXX010000013.1"/>
</dbReference>
<keyword evidence="3" id="KW-1185">Reference proteome</keyword>
<dbReference type="SUPFAM" id="SSF52206">
    <property type="entry name" value="Hypothetical protein MTH538"/>
    <property type="match status" value="1"/>
</dbReference>
<name>A0AAW6TZN7_9BACT</name>
<dbReference type="Pfam" id="PF08937">
    <property type="entry name" value="ThsB_TIR"/>
    <property type="match status" value="1"/>
</dbReference>